<evidence type="ECO:0000256" key="1">
    <source>
        <dbReference type="SAM" id="SignalP"/>
    </source>
</evidence>
<evidence type="ECO:0000313" key="2">
    <source>
        <dbReference type="EMBL" id="UWZ80649.1"/>
    </source>
</evidence>
<reference evidence="2" key="1">
    <citation type="journal article" date="2022" name="Environ. Microbiol.">
        <title>Geoalkalibacter halelectricus SAP #1 sp. nov. possessing extracellular electron transfer and mineral#reducing capabilities from a haloalkaline environment.</title>
        <authorList>
            <person name="Yadav S."/>
            <person name="Singh R."/>
            <person name="Sundharam S.S."/>
            <person name="Chaudhary S."/>
            <person name="Krishnamurthi S."/>
            <person name="Patil S.A."/>
        </authorList>
    </citation>
    <scope>NUCLEOTIDE SEQUENCE</scope>
    <source>
        <strain evidence="2">SAP-1</strain>
    </source>
</reference>
<dbReference type="EMBL" id="CP092109">
    <property type="protein sequence ID" value="UWZ80649.1"/>
    <property type="molecule type" value="Genomic_DNA"/>
</dbReference>
<keyword evidence="1" id="KW-0732">Signal</keyword>
<dbReference type="RefSeq" id="WP_260749008.1">
    <property type="nucleotide sequence ID" value="NZ_CP092109.1"/>
</dbReference>
<gene>
    <name evidence="2" type="ORF">L9S41_04430</name>
</gene>
<name>A0ABY5ZPA1_9BACT</name>
<accession>A0ABY5ZPA1</accession>
<sequence length="204" mass="23023">MWRIALVFAFFLTANACFAGADSSRIAREVPWPPAYQGESIALSAADVSISIPNDIVKLTYDEMGVLIQFSDNSFLGIKIIDEDFFRTDFFPDGIRNSGMSVSFVGKIPFLYTRKPSEVTEGDESYDIWRYGIAQRTGIYKDNNLVKKSTLQSMDVFYYQPSAARPLMIAQIHSQNEDRYLMLTVSGMSEEKFTQILGTLKSLD</sequence>
<feature type="chain" id="PRO_5045858144" evidence="1">
    <location>
        <begin position="20"/>
        <end position="204"/>
    </location>
</feature>
<feature type="signal peptide" evidence="1">
    <location>
        <begin position="1"/>
        <end position="19"/>
    </location>
</feature>
<organism evidence="2 3">
    <name type="scientific">Geoalkalibacter halelectricus</name>
    <dbReference type="NCBI Taxonomy" id="2847045"/>
    <lineage>
        <taxon>Bacteria</taxon>
        <taxon>Pseudomonadati</taxon>
        <taxon>Thermodesulfobacteriota</taxon>
        <taxon>Desulfuromonadia</taxon>
        <taxon>Desulfuromonadales</taxon>
        <taxon>Geoalkalibacteraceae</taxon>
        <taxon>Geoalkalibacter</taxon>
    </lineage>
</organism>
<protein>
    <submittedName>
        <fullName evidence="2">Uncharacterized protein</fullName>
    </submittedName>
</protein>
<proteinExistence type="predicted"/>
<evidence type="ECO:0000313" key="3">
    <source>
        <dbReference type="Proteomes" id="UP001060414"/>
    </source>
</evidence>
<dbReference type="Proteomes" id="UP001060414">
    <property type="component" value="Chromosome"/>
</dbReference>
<keyword evidence="3" id="KW-1185">Reference proteome</keyword>